<dbReference type="Proteomes" id="UP000092698">
    <property type="component" value="Chromosome"/>
</dbReference>
<dbReference type="AlphaFoldDB" id="A0A1C7D538"/>
<name>A0A1C7D538_9SPHN</name>
<evidence type="ECO:0008006" key="3">
    <source>
        <dbReference type="Google" id="ProtNLM"/>
    </source>
</evidence>
<reference evidence="1 2" key="1">
    <citation type="submission" date="2016-07" db="EMBL/GenBank/DDBJ databases">
        <title>Complete genome sequence of Altererythrobacter namhicola JCM 16345T, containing esterase-encoding genes.</title>
        <authorList>
            <person name="Cheng H."/>
            <person name="Wu Y.-H."/>
            <person name="Jian S.-L."/>
            <person name="Huo Y.-Y."/>
            <person name="Wang C.-S."/>
            <person name="Xu X.-W."/>
        </authorList>
    </citation>
    <scope>NUCLEOTIDE SEQUENCE [LARGE SCALE GENOMIC DNA]</scope>
    <source>
        <strain evidence="1 2">JCM 16345</strain>
    </source>
</reference>
<dbReference type="PATRIC" id="fig|645517.4.peg.262"/>
<sequence>MGKNRKEKGAVQLSNWEADFLTALAAGETVAAACRLVVIDPSTAYYRRNHHAHFAAQWEKAIKSAEPAKQRATRRAQWKDQFLEALASTSNVTKSAEAAMIPVATAYKERRTNRDFARQWLEALQEGYAHLELETLERLRHGVPANSNKFDIANALRLLTLHKDTVAKERARHTMKDEDEILLGIERKIDRLRAREREGQKLLADLSQAESPDA</sequence>
<gene>
    <name evidence="1" type="ORF">A6F65_00260</name>
</gene>
<dbReference type="KEGG" id="anh:A6F65_00260"/>
<keyword evidence="2" id="KW-1185">Reference proteome</keyword>
<accession>A0A1C7D538</accession>
<dbReference type="STRING" id="645517.A6F65_00260"/>
<protein>
    <recommendedName>
        <fullName evidence="3">Terminase small subunit</fullName>
    </recommendedName>
</protein>
<proteinExistence type="predicted"/>
<organism evidence="1 2">
    <name type="scientific">Paraurantiacibacter namhicola</name>
    <dbReference type="NCBI Taxonomy" id="645517"/>
    <lineage>
        <taxon>Bacteria</taxon>
        <taxon>Pseudomonadati</taxon>
        <taxon>Pseudomonadota</taxon>
        <taxon>Alphaproteobacteria</taxon>
        <taxon>Sphingomonadales</taxon>
        <taxon>Erythrobacteraceae</taxon>
        <taxon>Paraurantiacibacter</taxon>
    </lineage>
</organism>
<dbReference type="RefSeq" id="WP_157093009.1">
    <property type="nucleotide sequence ID" value="NZ_CP016545.1"/>
</dbReference>
<evidence type="ECO:0000313" key="2">
    <source>
        <dbReference type="Proteomes" id="UP000092698"/>
    </source>
</evidence>
<dbReference type="OrthoDB" id="8480631at2"/>
<evidence type="ECO:0000313" key="1">
    <source>
        <dbReference type="EMBL" id="ANU06587.1"/>
    </source>
</evidence>
<dbReference type="EMBL" id="CP016545">
    <property type="protein sequence ID" value="ANU06587.1"/>
    <property type="molecule type" value="Genomic_DNA"/>
</dbReference>